<keyword evidence="2" id="KW-1133">Transmembrane helix</keyword>
<gene>
    <name evidence="3" type="ORF">FB471_3340</name>
</gene>
<feature type="transmembrane region" description="Helical" evidence="2">
    <location>
        <begin position="39"/>
        <end position="61"/>
    </location>
</feature>
<evidence type="ECO:0000313" key="3">
    <source>
        <dbReference type="EMBL" id="TQJ03578.1"/>
    </source>
</evidence>
<name>A0A542DKF8_AMYCI</name>
<evidence type="ECO:0000256" key="1">
    <source>
        <dbReference type="SAM" id="MobiDB-lite"/>
    </source>
</evidence>
<accession>A0A542DKF8</accession>
<dbReference type="EMBL" id="VFML01000001">
    <property type="protein sequence ID" value="TQJ03578.1"/>
    <property type="molecule type" value="Genomic_DNA"/>
</dbReference>
<keyword evidence="2" id="KW-0812">Transmembrane</keyword>
<reference evidence="3 4" key="1">
    <citation type="submission" date="2019-06" db="EMBL/GenBank/DDBJ databases">
        <title>Sequencing the genomes of 1000 actinobacteria strains.</title>
        <authorList>
            <person name="Klenk H.-P."/>
        </authorList>
    </citation>
    <scope>NUCLEOTIDE SEQUENCE [LARGE SCALE GENOMIC DNA]</scope>
    <source>
        <strain evidence="3 4">DSM 45679</strain>
    </source>
</reference>
<evidence type="ECO:0000313" key="4">
    <source>
        <dbReference type="Proteomes" id="UP000320876"/>
    </source>
</evidence>
<feature type="region of interest" description="Disordered" evidence="1">
    <location>
        <begin position="166"/>
        <end position="210"/>
    </location>
</feature>
<dbReference type="OrthoDB" id="9763933at2"/>
<keyword evidence="4" id="KW-1185">Reference proteome</keyword>
<dbReference type="Proteomes" id="UP000320876">
    <property type="component" value="Unassembled WGS sequence"/>
</dbReference>
<dbReference type="AlphaFoldDB" id="A0A542DKF8"/>
<protein>
    <submittedName>
        <fullName evidence="3">Uncharacterized protein</fullName>
    </submittedName>
</protein>
<evidence type="ECO:0000256" key="2">
    <source>
        <dbReference type="SAM" id="Phobius"/>
    </source>
</evidence>
<dbReference type="RefSeq" id="WP_141999356.1">
    <property type="nucleotide sequence ID" value="NZ_VFML01000001.1"/>
</dbReference>
<sequence length="222" mass="23465">MSEQQVRDALRSAVLDEPPLDFDPDALVATARRKARRRAVGSAGAGVAVIALAAAAVPIVLGTEDSEPRGSVPAAAQPTATGLSERAEELERHLTERLPRLYQDAELVSVGPFGNGPDGTVDPNGPRALTGTAVLEDDDGKLTLEFRLEDLGSGETHEVRLDVESGEGDGTLRVIRQEPGNTELSISSRRSRDGGQPAPGERERVLGELPLVQLAEDPNLSL</sequence>
<organism evidence="3 4">
    <name type="scientific">Amycolatopsis cihanbeyliensis</name>
    <dbReference type="NCBI Taxonomy" id="1128664"/>
    <lineage>
        <taxon>Bacteria</taxon>
        <taxon>Bacillati</taxon>
        <taxon>Actinomycetota</taxon>
        <taxon>Actinomycetes</taxon>
        <taxon>Pseudonocardiales</taxon>
        <taxon>Pseudonocardiaceae</taxon>
        <taxon>Amycolatopsis</taxon>
    </lineage>
</organism>
<comment type="caution">
    <text evidence="3">The sequence shown here is derived from an EMBL/GenBank/DDBJ whole genome shotgun (WGS) entry which is preliminary data.</text>
</comment>
<proteinExistence type="predicted"/>
<feature type="region of interest" description="Disordered" evidence="1">
    <location>
        <begin position="64"/>
        <end position="84"/>
    </location>
</feature>
<feature type="compositionally biased region" description="Polar residues" evidence="1">
    <location>
        <begin position="179"/>
        <end position="188"/>
    </location>
</feature>
<keyword evidence="2" id="KW-0472">Membrane</keyword>